<feature type="signal peptide" evidence="1">
    <location>
        <begin position="1"/>
        <end position="19"/>
    </location>
</feature>
<evidence type="ECO:0008006" key="4">
    <source>
        <dbReference type="Google" id="ProtNLM"/>
    </source>
</evidence>
<feature type="non-terminal residue" evidence="2">
    <location>
        <position position="156"/>
    </location>
</feature>
<evidence type="ECO:0000256" key="1">
    <source>
        <dbReference type="SAM" id="SignalP"/>
    </source>
</evidence>
<dbReference type="OrthoDB" id="1600564at2759"/>
<evidence type="ECO:0000313" key="3">
    <source>
        <dbReference type="Proteomes" id="UP000269721"/>
    </source>
</evidence>
<reference evidence="3" key="1">
    <citation type="journal article" date="2018" name="Nat. Microbiol.">
        <title>Leveraging single-cell genomics to expand the fungal tree of life.</title>
        <authorList>
            <person name="Ahrendt S.R."/>
            <person name="Quandt C.A."/>
            <person name="Ciobanu D."/>
            <person name="Clum A."/>
            <person name="Salamov A."/>
            <person name="Andreopoulos B."/>
            <person name="Cheng J.F."/>
            <person name="Woyke T."/>
            <person name="Pelin A."/>
            <person name="Henrissat B."/>
            <person name="Reynolds N.K."/>
            <person name="Benny G.L."/>
            <person name="Smith M.E."/>
            <person name="James T.Y."/>
            <person name="Grigoriev I.V."/>
        </authorList>
    </citation>
    <scope>NUCLEOTIDE SEQUENCE [LARGE SCALE GENOMIC DNA]</scope>
</reference>
<sequence>MHLTDLFLSTAVLAAAAVAGPTAPSKPQLHLVVYGDSFSDTGNTFKLSNGTWPVSAYFHGHFSNGRLWQEVAAQELHAVRTNEAFAGATTDNKLVQGFSGPTSNIPVPGVEQQTAIFASSVRGETTARPHEIDAIWAGANDWFFNSNLTGDEVAKN</sequence>
<dbReference type="InterPro" id="IPR001087">
    <property type="entry name" value="GDSL"/>
</dbReference>
<keyword evidence="1" id="KW-0732">Signal</keyword>
<dbReference type="Proteomes" id="UP000269721">
    <property type="component" value="Unassembled WGS sequence"/>
</dbReference>
<evidence type="ECO:0000313" key="2">
    <source>
        <dbReference type="EMBL" id="RKO86273.1"/>
    </source>
</evidence>
<dbReference type="Pfam" id="PF00657">
    <property type="entry name" value="Lipase_GDSL"/>
    <property type="match status" value="1"/>
</dbReference>
<gene>
    <name evidence="2" type="ORF">BDK51DRAFT_31840</name>
</gene>
<dbReference type="EMBL" id="KZ998339">
    <property type="protein sequence ID" value="RKO86273.1"/>
    <property type="molecule type" value="Genomic_DNA"/>
</dbReference>
<organism evidence="2 3">
    <name type="scientific">Blyttiomyces helicus</name>
    <dbReference type="NCBI Taxonomy" id="388810"/>
    <lineage>
        <taxon>Eukaryota</taxon>
        <taxon>Fungi</taxon>
        <taxon>Fungi incertae sedis</taxon>
        <taxon>Chytridiomycota</taxon>
        <taxon>Chytridiomycota incertae sedis</taxon>
        <taxon>Chytridiomycetes</taxon>
        <taxon>Chytridiomycetes incertae sedis</taxon>
        <taxon>Blyttiomyces</taxon>
    </lineage>
</organism>
<dbReference type="AlphaFoldDB" id="A0A4P9W4Q9"/>
<dbReference type="InterPro" id="IPR036514">
    <property type="entry name" value="SGNH_hydro_sf"/>
</dbReference>
<name>A0A4P9W4Q9_9FUNG</name>
<dbReference type="GO" id="GO:0016788">
    <property type="term" value="F:hydrolase activity, acting on ester bonds"/>
    <property type="evidence" value="ECO:0007669"/>
    <property type="project" value="InterPro"/>
</dbReference>
<proteinExistence type="predicted"/>
<accession>A0A4P9W4Q9</accession>
<dbReference type="SUPFAM" id="SSF52266">
    <property type="entry name" value="SGNH hydrolase"/>
    <property type="match status" value="1"/>
</dbReference>
<protein>
    <recommendedName>
        <fullName evidence="4">SGNH hydrolase-type esterase domain-containing protein</fullName>
    </recommendedName>
</protein>
<feature type="chain" id="PRO_5020304526" description="SGNH hydrolase-type esterase domain-containing protein" evidence="1">
    <location>
        <begin position="20"/>
        <end position="156"/>
    </location>
</feature>
<keyword evidence="3" id="KW-1185">Reference proteome</keyword>
<dbReference type="Gene3D" id="3.40.50.1110">
    <property type="entry name" value="SGNH hydrolase"/>
    <property type="match status" value="1"/>
</dbReference>